<protein>
    <recommendedName>
        <fullName evidence="2">Ubiquitin-like domain-containing protein</fullName>
    </recommendedName>
</protein>
<accession>A0A9P9F1D6</accession>
<sequence>MEPAERDGRDAGSDAVPDAEVELSTPLEAPAADPEPPSAAGLATDEPDVQGEDADKDKHEMMWSDPQDEPSLPSITQEDSLGEQAKPPKLDKGKEPVRVNYTPAFCESEAGSSHTVPAPAPAPAPSPDTDLSPASTAGLMHGQPIPWELDPERPAQKLPIRFKDALGRTMLIPWRRAKTWDGMKMTIDSQFMGPDGEGVETVLGHSVVNGRYSLHVSLPLTLEPPKRRGPGKGNFFFQVNVSTKRGGGSSSDNINKNSNLNFNNIDNDNNRSSSNDNYKSNNNDRSNNNTPQPDIPSAFPMRPMILLPEFWDDLIQPGTYVTMTMWPRLGRGPYEMGPPGGIPGLPPHHGLPPGMNPGLMAPMAPPPPQPHFIRIVGGPGKVRPKTKASSGRPMKRP</sequence>
<feature type="region of interest" description="Disordered" evidence="1">
    <location>
        <begin position="1"/>
        <end position="144"/>
    </location>
</feature>
<name>A0A9P9F1D6_9HYPO</name>
<dbReference type="OrthoDB" id="3045089at2759"/>
<feature type="compositionally biased region" description="Basic and acidic residues" evidence="1">
    <location>
        <begin position="1"/>
        <end position="12"/>
    </location>
</feature>
<feature type="region of interest" description="Disordered" evidence="1">
    <location>
        <begin position="364"/>
        <end position="397"/>
    </location>
</feature>
<evidence type="ECO:0000259" key="2">
    <source>
        <dbReference type="Pfam" id="PF22893"/>
    </source>
</evidence>
<dbReference type="InterPro" id="IPR054464">
    <property type="entry name" value="ULD_fung"/>
</dbReference>
<keyword evidence="4" id="KW-1185">Reference proteome</keyword>
<evidence type="ECO:0000256" key="1">
    <source>
        <dbReference type="SAM" id="MobiDB-lite"/>
    </source>
</evidence>
<dbReference type="EMBL" id="JAGMUU010000007">
    <property type="protein sequence ID" value="KAH7149272.1"/>
    <property type="molecule type" value="Genomic_DNA"/>
</dbReference>
<dbReference type="Proteomes" id="UP000717696">
    <property type="component" value="Unassembled WGS sequence"/>
</dbReference>
<comment type="caution">
    <text evidence="3">The sequence shown here is derived from an EMBL/GenBank/DDBJ whole genome shotgun (WGS) entry which is preliminary data.</text>
</comment>
<evidence type="ECO:0000313" key="3">
    <source>
        <dbReference type="EMBL" id="KAH7149272.1"/>
    </source>
</evidence>
<feature type="compositionally biased region" description="Basic and acidic residues" evidence="1">
    <location>
        <begin position="53"/>
        <end position="62"/>
    </location>
</feature>
<feature type="compositionally biased region" description="Low complexity" evidence="1">
    <location>
        <begin position="250"/>
        <end position="289"/>
    </location>
</feature>
<organism evidence="3 4">
    <name type="scientific">Dactylonectria estremocensis</name>
    <dbReference type="NCBI Taxonomy" id="1079267"/>
    <lineage>
        <taxon>Eukaryota</taxon>
        <taxon>Fungi</taxon>
        <taxon>Dikarya</taxon>
        <taxon>Ascomycota</taxon>
        <taxon>Pezizomycotina</taxon>
        <taxon>Sordariomycetes</taxon>
        <taxon>Hypocreomycetidae</taxon>
        <taxon>Hypocreales</taxon>
        <taxon>Nectriaceae</taxon>
        <taxon>Dactylonectria</taxon>
    </lineage>
</organism>
<feature type="compositionally biased region" description="Basic and acidic residues" evidence="1">
    <location>
        <begin position="86"/>
        <end position="97"/>
    </location>
</feature>
<evidence type="ECO:0000313" key="4">
    <source>
        <dbReference type="Proteomes" id="UP000717696"/>
    </source>
</evidence>
<reference evidence="3" key="1">
    <citation type="journal article" date="2021" name="Nat. Commun.">
        <title>Genetic determinants of endophytism in the Arabidopsis root mycobiome.</title>
        <authorList>
            <person name="Mesny F."/>
            <person name="Miyauchi S."/>
            <person name="Thiergart T."/>
            <person name="Pickel B."/>
            <person name="Atanasova L."/>
            <person name="Karlsson M."/>
            <person name="Huettel B."/>
            <person name="Barry K.W."/>
            <person name="Haridas S."/>
            <person name="Chen C."/>
            <person name="Bauer D."/>
            <person name="Andreopoulos W."/>
            <person name="Pangilinan J."/>
            <person name="LaButti K."/>
            <person name="Riley R."/>
            <person name="Lipzen A."/>
            <person name="Clum A."/>
            <person name="Drula E."/>
            <person name="Henrissat B."/>
            <person name="Kohler A."/>
            <person name="Grigoriev I.V."/>
            <person name="Martin F.M."/>
            <person name="Hacquard S."/>
        </authorList>
    </citation>
    <scope>NUCLEOTIDE SEQUENCE</scope>
    <source>
        <strain evidence="3">MPI-CAGE-AT-0021</strain>
    </source>
</reference>
<proteinExistence type="predicted"/>
<gene>
    <name evidence="3" type="ORF">B0J13DRAFT_301780</name>
</gene>
<dbReference type="AlphaFoldDB" id="A0A9P9F1D6"/>
<feature type="domain" description="Ubiquitin-like" evidence="2">
    <location>
        <begin position="157"/>
        <end position="214"/>
    </location>
</feature>
<feature type="compositionally biased region" description="Low complexity" evidence="1">
    <location>
        <begin position="127"/>
        <end position="136"/>
    </location>
</feature>
<feature type="region of interest" description="Disordered" evidence="1">
    <location>
        <begin position="245"/>
        <end position="299"/>
    </location>
</feature>
<dbReference type="Pfam" id="PF22893">
    <property type="entry name" value="ULD_2"/>
    <property type="match status" value="1"/>
</dbReference>